<sequence length="78" mass="8593">MATPLNRRHRDIVETLGRLGGKATVRQIAQQLDLNVNGVSQSLGAPALRAFVEDTKTGKAGDRVWRLKDDAIVQTHLF</sequence>
<proteinExistence type="predicted"/>
<name>A0A0G1ZNH9_9BACT</name>
<protein>
    <recommendedName>
        <fullName evidence="3">HTH iclR-type domain-containing protein</fullName>
    </recommendedName>
</protein>
<accession>A0A0G1ZNH9</accession>
<evidence type="ECO:0008006" key="3">
    <source>
        <dbReference type="Google" id="ProtNLM"/>
    </source>
</evidence>
<gene>
    <name evidence="1" type="ORF">UY72_C0035G0002</name>
</gene>
<dbReference type="AlphaFoldDB" id="A0A0G1ZNH9"/>
<reference evidence="1 2" key="1">
    <citation type="journal article" date="2015" name="Nature">
        <title>rRNA introns, odd ribosomes, and small enigmatic genomes across a large radiation of phyla.</title>
        <authorList>
            <person name="Brown C.T."/>
            <person name="Hug L.A."/>
            <person name="Thomas B.C."/>
            <person name="Sharon I."/>
            <person name="Castelle C.J."/>
            <person name="Singh A."/>
            <person name="Wilkins M.J."/>
            <person name="Williams K.H."/>
            <person name="Banfield J.F."/>
        </authorList>
    </citation>
    <scope>NUCLEOTIDE SEQUENCE [LARGE SCALE GENOMIC DNA]</scope>
</reference>
<dbReference type="Proteomes" id="UP000034846">
    <property type="component" value="Unassembled WGS sequence"/>
</dbReference>
<evidence type="ECO:0000313" key="2">
    <source>
        <dbReference type="Proteomes" id="UP000034846"/>
    </source>
</evidence>
<dbReference type="SUPFAM" id="SSF46785">
    <property type="entry name" value="Winged helix' DNA-binding domain"/>
    <property type="match status" value="1"/>
</dbReference>
<comment type="caution">
    <text evidence="1">The sequence shown here is derived from an EMBL/GenBank/DDBJ whole genome shotgun (WGS) entry which is preliminary data.</text>
</comment>
<dbReference type="InterPro" id="IPR036390">
    <property type="entry name" value="WH_DNA-bd_sf"/>
</dbReference>
<organism evidence="1 2">
    <name type="scientific">Candidatus Uhrbacteria bacterium GW2011_GWD2_52_7</name>
    <dbReference type="NCBI Taxonomy" id="1618989"/>
    <lineage>
        <taxon>Bacteria</taxon>
        <taxon>Candidatus Uhriibacteriota</taxon>
    </lineage>
</organism>
<dbReference type="EMBL" id="LCRD01000035">
    <property type="protein sequence ID" value="KKW29702.1"/>
    <property type="molecule type" value="Genomic_DNA"/>
</dbReference>
<evidence type="ECO:0000313" key="1">
    <source>
        <dbReference type="EMBL" id="KKW29702.1"/>
    </source>
</evidence>